<dbReference type="EMBL" id="BANC01000034">
    <property type="protein sequence ID" value="GAN79872.1"/>
    <property type="molecule type" value="Genomic_DNA"/>
</dbReference>
<keyword evidence="3" id="KW-1185">Reference proteome</keyword>
<proteinExistence type="predicted"/>
<evidence type="ECO:0000313" key="2">
    <source>
        <dbReference type="EMBL" id="GAN79872.1"/>
    </source>
</evidence>
<dbReference type="Gene3D" id="3.40.50.10610">
    <property type="entry name" value="ABC-type transport auxiliary lipoprotein component"/>
    <property type="match status" value="1"/>
</dbReference>
<dbReference type="SUPFAM" id="SSF159594">
    <property type="entry name" value="XCC0632-like"/>
    <property type="match status" value="1"/>
</dbReference>
<dbReference type="STRING" id="1120923.SAMN02746095_00912"/>
<dbReference type="PROSITE" id="PS51257">
    <property type="entry name" value="PROKAR_LIPOPROTEIN"/>
    <property type="match status" value="1"/>
</dbReference>
<dbReference type="RefSeq" id="WP_048878307.1">
    <property type="nucleotide sequence ID" value="NZ_BANC01000034.1"/>
</dbReference>
<dbReference type="Pfam" id="PF03886">
    <property type="entry name" value="ABC_trans_aux"/>
    <property type="match status" value="1"/>
</dbReference>
<dbReference type="OrthoDB" id="7375892at2"/>
<dbReference type="InterPro" id="IPR005586">
    <property type="entry name" value="ABC_trans_aux"/>
</dbReference>
<evidence type="ECO:0000313" key="3">
    <source>
        <dbReference type="Proteomes" id="UP000032668"/>
    </source>
</evidence>
<dbReference type="AlphaFoldDB" id="A0A0D6PDY4"/>
<gene>
    <name evidence="2" type="ORF">Aam_034_016</name>
</gene>
<organism evidence="2 3">
    <name type="scientific">Acidocella aminolytica 101 = DSM 11237</name>
    <dbReference type="NCBI Taxonomy" id="1120923"/>
    <lineage>
        <taxon>Bacteria</taxon>
        <taxon>Pseudomonadati</taxon>
        <taxon>Pseudomonadota</taxon>
        <taxon>Alphaproteobacteria</taxon>
        <taxon>Acetobacterales</taxon>
        <taxon>Acidocellaceae</taxon>
        <taxon>Acidocella</taxon>
    </lineage>
</organism>
<sequence length="203" mass="20885">MLYRRLVLAAPLSLAACGSVLPKQKYVPRTVWPLQPAPNTAAQAGKGPVLLVRAVNPAPGLEQRGLQSLTADGNLLVDYYNLWAVPPAEAVTQGLVTWAQASGLFSAVVTPGSRLTPGLIAEGELSELLVDVPANMARVRMTLLVIKPSAASGGFARPLAQVKLAANAPVQGSGAAAQAAAQNAAVAKLLGDAVEQLSRFAGH</sequence>
<reference evidence="2 3" key="1">
    <citation type="submission" date="2012-11" db="EMBL/GenBank/DDBJ databases">
        <title>Whole genome sequence of Acidocella aminolytica 101 = DSM 11237.</title>
        <authorList>
            <person name="Azuma Y."/>
            <person name="Higashiura N."/>
            <person name="Hirakawa H."/>
            <person name="Matsushita K."/>
        </authorList>
    </citation>
    <scope>NUCLEOTIDE SEQUENCE [LARGE SCALE GENOMIC DNA]</scope>
    <source>
        <strain evidence="3">101 / DSM 11237</strain>
    </source>
</reference>
<evidence type="ECO:0000259" key="1">
    <source>
        <dbReference type="Pfam" id="PF03886"/>
    </source>
</evidence>
<comment type="caution">
    <text evidence="2">The sequence shown here is derived from an EMBL/GenBank/DDBJ whole genome shotgun (WGS) entry which is preliminary data.</text>
</comment>
<dbReference type="Proteomes" id="UP000032668">
    <property type="component" value="Unassembled WGS sequence"/>
</dbReference>
<protein>
    <recommendedName>
        <fullName evidence="1">ABC-type transport auxiliary lipoprotein component domain-containing protein</fullName>
    </recommendedName>
</protein>
<name>A0A0D6PDY4_9PROT</name>
<accession>A0A0D6PDY4</accession>
<feature type="domain" description="ABC-type transport auxiliary lipoprotein component" evidence="1">
    <location>
        <begin position="35"/>
        <end position="190"/>
    </location>
</feature>